<sequence length="343" mass="39187">MMKNSFLFISFLMLVSCNNSSKTFEDLFTDKFTGINTVSYTDVTYAGVKDTVLVTTYSGRVAFRYKNNSEEKVLAQLNDEIYVVKYTPVEKHVALSTMELGVVVIDATNAKELYKLPLQNTWSLSMGYSEDFNYLFANDQKGNRFLWSVKDNYESKTLPENLPKGFIVGMDNNIIKIKGTGKIIYWDIINNSLVKEIPVFEGSFEDMDEKGNILTINRDTFTLFNTKKDSVEYSHQHPGWLRPKEDFNEKDFHEFKEAGIVEENGYYDIPGFHLPLTCARFGKKNIYTSGADRSIRIWDKDTGKLIDALTGHKATVNQVDVCGDKTQLVSVDLKGGIRFWDIQ</sequence>
<dbReference type="PROSITE" id="PS50082">
    <property type="entry name" value="WD_REPEATS_2"/>
    <property type="match status" value="2"/>
</dbReference>
<keyword evidence="4" id="KW-0732">Signal</keyword>
<dbReference type="RefSeq" id="WP_157484028.1">
    <property type="nucleotide sequence ID" value="NZ_WOWP01000053.1"/>
</dbReference>
<dbReference type="Pfam" id="PF00400">
    <property type="entry name" value="WD40"/>
    <property type="match status" value="2"/>
</dbReference>
<name>A0A6N8HG99_9FLAO</name>
<organism evidence="5 6">
    <name type="scientific">Flavobacterium rakeshii</name>
    <dbReference type="NCBI Taxonomy" id="1038845"/>
    <lineage>
        <taxon>Bacteria</taxon>
        <taxon>Pseudomonadati</taxon>
        <taxon>Bacteroidota</taxon>
        <taxon>Flavobacteriia</taxon>
        <taxon>Flavobacteriales</taxon>
        <taxon>Flavobacteriaceae</taxon>
        <taxon>Flavobacterium</taxon>
    </lineage>
</organism>
<evidence type="ECO:0000256" key="4">
    <source>
        <dbReference type="SAM" id="SignalP"/>
    </source>
</evidence>
<protein>
    <submittedName>
        <fullName evidence="5">Uncharacterized protein</fullName>
    </submittedName>
</protein>
<keyword evidence="6" id="KW-1185">Reference proteome</keyword>
<dbReference type="PROSITE" id="PS50294">
    <property type="entry name" value="WD_REPEATS_REGION"/>
    <property type="match status" value="1"/>
</dbReference>
<dbReference type="EMBL" id="WOWP01000053">
    <property type="protein sequence ID" value="MUV04711.1"/>
    <property type="molecule type" value="Genomic_DNA"/>
</dbReference>
<evidence type="ECO:0000313" key="6">
    <source>
        <dbReference type="Proteomes" id="UP000433945"/>
    </source>
</evidence>
<proteinExistence type="predicted"/>
<keyword evidence="2" id="KW-0677">Repeat</keyword>
<keyword evidence="1 3" id="KW-0853">WD repeat</keyword>
<feature type="repeat" description="WD" evidence="3">
    <location>
        <begin position="309"/>
        <end position="343"/>
    </location>
</feature>
<comment type="caution">
    <text evidence="5">The sequence shown here is derived from an EMBL/GenBank/DDBJ whole genome shotgun (WGS) entry which is preliminary data.</text>
</comment>
<evidence type="ECO:0000256" key="3">
    <source>
        <dbReference type="PROSITE-ProRule" id="PRU00221"/>
    </source>
</evidence>
<dbReference type="InterPro" id="IPR011047">
    <property type="entry name" value="Quinoprotein_ADH-like_sf"/>
</dbReference>
<accession>A0A6N8HG99</accession>
<dbReference type="Proteomes" id="UP000433945">
    <property type="component" value="Unassembled WGS sequence"/>
</dbReference>
<feature type="signal peptide" evidence="4">
    <location>
        <begin position="1"/>
        <end position="21"/>
    </location>
</feature>
<evidence type="ECO:0000256" key="2">
    <source>
        <dbReference type="ARBA" id="ARBA00022737"/>
    </source>
</evidence>
<evidence type="ECO:0000256" key="1">
    <source>
        <dbReference type="ARBA" id="ARBA00022574"/>
    </source>
</evidence>
<reference evidence="5 6" key="1">
    <citation type="submission" date="2019-12" db="EMBL/GenBank/DDBJ databases">
        <authorList>
            <person name="Sun J.-Q."/>
        </authorList>
    </citation>
    <scope>NUCLEOTIDE SEQUENCE [LARGE SCALE GENOMIC DNA]</scope>
    <source>
        <strain evidence="5 6">JCM 17928</strain>
    </source>
</reference>
<dbReference type="InterPro" id="IPR001680">
    <property type="entry name" value="WD40_rpt"/>
</dbReference>
<dbReference type="SUPFAM" id="SSF50998">
    <property type="entry name" value="Quinoprotein alcohol dehydrogenase-like"/>
    <property type="match status" value="1"/>
</dbReference>
<dbReference type="SMART" id="SM00320">
    <property type="entry name" value="WD40"/>
    <property type="match status" value="2"/>
</dbReference>
<feature type="repeat" description="WD" evidence="3">
    <location>
        <begin position="286"/>
        <end position="308"/>
    </location>
</feature>
<feature type="chain" id="PRO_5026816715" evidence="4">
    <location>
        <begin position="22"/>
        <end position="343"/>
    </location>
</feature>
<evidence type="ECO:0000313" key="5">
    <source>
        <dbReference type="EMBL" id="MUV04711.1"/>
    </source>
</evidence>
<gene>
    <name evidence="5" type="ORF">GN157_13420</name>
</gene>
<dbReference type="Gene3D" id="2.130.10.10">
    <property type="entry name" value="YVTN repeat-like/Quinoprotein amine dehydrogenase"/>
    <property type="match status" value="2"/>
</dbReference>
<dbReference type="OrthoDB" id="1317449at2"/>
<dbReference type="PROSITE" id="PS51257">
    <property type="entry name" value="PROKAR_LIPOPROTEIN"/>
    <property type="match status" value="1"/>
</dbReference>
<dbReference type="PANTHER" id="PTHR19848:SF8">
    <property type="entry name" value="F-BOX AND WD REPEAT DOMAIN CONTAINING 7"/>
    <property type="match status" value="1"/>
</dbReference>
<dbReference type="InterPro" id="IPR015943">
    <property type="entry name" value="WD40/YVTN_repeat-like_dom_sf"/>
</dbReference>
<dbReference type="AlphaFoldDB" id="A0A6N8HG99"/>
<dbReference type="PANTHER" id="PTHR19848">
    <property type="entry name" value="WD40 REPEAT PROTEIN"/>
    <property type="match status" value="1"/>
</dbReference>